<sequence>MQAFAALGIDPPLTETLQKNGITTPTPIQKQAIPRILKGTDVIGKAQTGTGKTLAFILPLLQKIRADAPYIQGLIITPTRELALQITAELKKLTAAMEQVRVLAVYGGQDVEGQMNKLRRNVQIVVGTPGRLLDHIRRGTIDLSRATALVLDEADQMLHIGFLGEVEEILAELPANRQTLLFSATMPKQVRSLAKRFMHQPETVEIQARQITVKEIRQLVVETTDRAKQRVLCTLLDEYRPFLAMVFCRTKRRAGTLNQALQAKGYISDELHGDLSQAKREQVMKKFREARLHILVATDVAARGLDVEGVTHVFNYDIPHDAESYIHRIGRTGRAGGTGLAVTLAAPKDRKYLEQIEKGIHLTLERKIMPGPAFTQDKIPMKREEGLHRMRSGKVGSRPAKNRSNHAGQGRSRSKAPNGRTENRKRFAGKPSAKRGKR</sequence>
<evidence type="ECO:0000259" key="8">
    <source>
        <dbReference type="PROSITE" id="PS51192"/>
    </source>
</evidence>
<dbReference type="CDD" id="cd18787">
    <property type="entry name" value="SF2_C_DEAD"/>
    <property type="match status" value="1"/>
</dbReference>
<accession>A0A2L1UJW1</accession>
<dbReference type="PROSITE" id="PS51192">
    <property type="entry name" value="HELICASE_ATP_BIND_1"/>
    <property type="match status" value="1"/>
</dbReference>
<dbReference type="PANTHER" id="PTHR47959">
    <property type="entry name" value="ATP-DEPENDENT RNA HELICASE RHLE-RELATED"/>
    <property type="match status" value="1"/>
</dbReference>
<evidence type="ECO:0000256" key="1">
    <source>
        <dbReference type="ARBA" id="ARBA00022741"/>
    </source>
</evidence>
<evidence type="ECO:0000256" key="5">
    <source>
        <dbReference type="ARBA" id="ARBA00038437"/>
    </source>
</evidence>
<evidence type="ECO:0000256" key="6">
    <source>
        <dbReference type="PROSITE-ProRule" id="PRU00552"/>
    </source>
</evidence>
<dbReference type="AlphaFoldDB" id="A0A2L1UJW1"/>
<dbReference type="InterPro" id="IPR001650">
    <property type="entry name" value="Helicase_C-like"/>
</dbReference>
<dbReference type="Gene3D" id="3.40.50.300">
    <property type="entry name" value="P-loop containing nucleotide triphosphate hydrolases"/>
    <property type="match status" value="2"/>
</dbReference>
<organism evidence="11 12">
    <name type="scientific">Paenibacillus larvae subsp. larvae</name>
    <dbReference type="NCBI Taxonomy" id="147375"/>
    <lineage>
        <taxon>Bacteria</taxon>
        <taxon>Bacillati</taxon>
        <taxon>Bacillota</taxon>
        <taxon>Bacilli</taxon>
        <taxon>Bacillales</taxon>
        <taxon>Paenibacillaceae</taxon>
        <taxon>Paenibacillus</taxon>
    </lineage>
</organism>
<dbReference type="Proteomes" id="UP000239833">
    <property type="component" value="Chromosome"/>
</dbReference>
<feature type="domain" description="Helicase ATP-binding" evidence="8">
    <location>
        <begin position="33"/>
        <end position="204"/>
    </location>
</feature>
<dbReference type="PROSITE" id="PS51194">
    <property type="entry name" value="HELICASE_CTER"/>
    <property type="match status" value="1"/>
</dbReference>
<dbReference type="CDD" id="cd00268">
    <property type="entry name" value="DEADc"/>
    <property type="match status" value="1"/>
</dbReference>
<gene>
    <name evidence="11" type="primary">cshA2</name>
    <name evidence="11" type="ORF">ERICIII_04679</name>
</gene>
<evidence type="ECO:0000259" key="10">
    <source>
        <dbReference type="PROSITE" id="PS51195"/>
    </source>
</evidence>
<dbReference type="GO" id="GO:0005524">
    <property type="term" value="F:ATP binding"/>
    <property type="evidence" value="ECO:0007669"/>
    <property type="project" value="UniProtKB-KW"/>
</dbReference>
<evidence type="ECO:0000256" key="4">
    <source>
        <dbReference type="ARBA" id="ARBA00022840"/>
    </source>
</evidence>
<dbReference type="InterPro" id="IPR044742">
    <property type="entry name" value="DEAD/DEAH_RhlB"/>
</dbReference>
<keyword evidence="4" id="KW-0067">ATP-binding</keyword>
<evidence type="ECO:0000313" key="11">
    <source>
        <dbReference type="EMBL" id="AVF28688.1"/>
    </source>
</evidence>
<dbReference type="EC" id="3.6.4.13" evidence="11"/>
<feature type="domain" description="Helicase C-terminal" evidence="9">
    <location>
        <begin position="215"/>
        <end position="387"/>
    </location>
</feature>
<dbReference type="InterPro" id="IPR014014">
    <property type="entry name" value="RNA_helicase_DEAD_Q_motif"/>
</dbReference>
<evidence type="ECO:0000313" key="12">
    <source>
        <dbReference type="Proteomes" id="UP000239833"/>
    </source>
</evidence>
<evidence type="ECO:0000256" key="7">
    <source>
        <dbReference type="SAM" id="MobiDB-lite"/>
    </source>
</evidence>
<feature type="domain" description="DEAD-box RNA helicase Q" evidence="10">
    <location>
        <begin position="2"/>
        <end position="30"/>
    </location>
</feature>
<evidence type="ECO:0000259" key="9">
    <source>
        <dbReference type="PROSITE" id="PS51194"/>
    </source>
</evidence>
<dbReference type="InterPro" id="IPR050079">
    <property type="entry name" value="DEAD_box_RNA_helicase"/>
</dbReference>
<feature type="compositionally biased region" description="Basic residues" evidence="7">
    <location>
        <begin position="426"/>
        <end position="438"/>
    </location>
</feature>
<dbReference type="SUPFAM" id="SSF52540">
    <property type="entry name" value="P-loop containing nucleoside triphosphate hydrolases"/>
    <property type="match status" value="1"/>
</dbReference>
<dbReference type="GO" id="GO:0016787">
    <property type="term" value="F:hydrolase activity"/>
    <property type="evidence" value="ECO:0007669"/>
    <property type="project" value="UniProtKB-KW"/>
</dbReference>
<comment type="similarity">
    <text evidence="5">Belongs to the DEAD box helicase family.</text>
</comment>
<dbReference type="Pfam" id="PF00271">
    <property type="entry name" value="Helicase_C"/>
    <property type="match status" value="1"/>
</dbReference>
<dbReference type="GeneID" id="64220965"/>
<dbReference type="PANTHER" id="PTHR47959:SF1">
    <property type="entry name" value="ATP-DEPENDENT RNA HELICASE DBPA"/>
    <property type="match status" value="1"/>
</dbReference>
<dbReference type="STRING" id="147375.BXP28_17485"/>
<name>A0A2L1UJW1_9BACL</name>
<dbReference type="InterPro" id="IPR027417">
    <property type="entry name" value="P-loop_NTPase"/>
</dbReference>
<reference evidence="12" key="1">
    <citation type="submission" date="2017-02" db="EMBL/GenBank/DDBJ databases">
        <title>Delineation of Paenibacillus larvae strains originating from foulbrood outbreaks.</title>
        <authorList>
            <person name="Beims H."/>
            <person name="Bunk B."/>
            <person name="Sproeer C."/>
            <person name="Mohr K.I."/>
            <person name="Pradella S."/>
            <person name="Guenther G."/>
            <person name="Rohde M."/>
            <person name="von der Ohe W."/>
            <person name="Steinert M."/>
        </authorList>
    </citation>
    <scope>NUCLEOTIDE SEQUENCE [LARGE SCALE GENOMIC DNA]</scope>
    <source>
        <strain evidence="12">Eric_III</strain>
    </source>
</reference>
<proteinExistence type="inferred from homology"/>
<dbReference type="RefSeq" id="WP_077996334.1">
    <property type="nucleotide sequence ID" value="NZ_CP019655.1"/>
</dbReference>
<dbReference type="GO" id="GO:0003724">
    <property type="term" value="F:RNA helicase activity"/>
    <property type="evidence" value="ECO:0007669"/>
    <property type="project" value="UniProtKB-EC"/>
</dbReference>
<evidence type="ECO:0000256" key="2">
    <source>
        <dbReference type="ARBA" id="ARBA00022801"/>
    </source>
</evidence>
<dbReference type="InterPro" id="IPR014001">
    <property type="entry name" value="Helicase_ATP-bd"/>
</dbReference>
<evidence type="ECO:0000256" key="3">
    <source>
        <dbReference type="ARBA" id="ARBA00022806"/>
    </source>
</evidence>
<dbReference type="Pfam" id="PF00270">
    <property type="entry name" value="DEAD"/>
    <property type="match status" value="1"/>
</dbReference>
<keyword evidence="3 11" id="KW-0347">Helicase</keyword>
<dbReference type="InterPro" id="IPR011545">
    <property type="entry name" value="DEAD/DEAH_box_helicase_dom"/>
</dbReference>
<feature type="short sequence motif" description="Q motif" evidence="6">
    <location>
        <begin position="2"/>
        <end position="30"/>
    </location>
</feature>
<keyword evidence="1" id="KW-0547">Nucleotide-binding</keyword>
<dbReference type="SMART" id="SM00487">
    <property type="entry name" value="DEXDc"/>
    <property type="match status" value="1"/>
</dbReference>
<dbReference type="EMBL" id="CP019655">
    <property type="protein sequence ID" value="AVF28688.1"/>
    <property type="molecule type" value="Genomic_DNA"/>
</dbReference>
<feature type="region of interest" description="Disordered" evidence="7">
    <location>
        <begin position="389"/>
        <end position="438"/>
    </location>
</feature>
<dbReference type="PROSITE" id="PS51195">
    <property type="entry name" value="Q_MOTIF"/>
    <property type="match status" value="1"/>
</dbReference>
<dbReference type="GO" id="GO:0003676">
    <property type="term" value="F:nucleic acid binding"/>
    <property type="evidence" value="ECO:0007669"/>
    <property type="project" value="InterPro"/>
</dbReference>
<dbReference type="SMART" id="SM00490">
    <property type="entry name" value="HELICc"/>
    <property type="match status" value="1"/>
</dbReference>
<dbReference type="GO" id="GO:0005829">
    <property type="term" value="C:cytosol"/>
    <property type="evidence" value="ECO:0007669"/>
    <property type="project" value="TreeGrafter"/>
</dbReference>
<protein>
    <submittedName>
        <fullName evidence="11">DEAD-box ATP-dependent RNA helicase CshA</fullName>
        <ecNumber evidence="11">3.6.4.13</ecNumber>
    </submittedName>
</protein>
<keyword evidence="2 11" id="KW-0378">Hydrolase</keyword>